<organism evidence="9 10">
    <name type="scientific">Streptomyces bathyalis</name>
    <dbReference type="NCBI Taxonomy" id="2710756"/>
    <lineage>
        <taxon>Bacteria</taxon>
        <taxon>Bacillati</taxon>
        <taxon>Actinomycetota</taxon>
        <taxon>Actinomycetes</taxon>
        <taxon>Kitasatosporales</taxon>
        <taxon>Streptomycetaceae</taxon>
        <taxon>Streptomyces</taxon>
    </lineage>
</organism>
<dbReference type="GO" id="GO:0005886">
    <property type="term" value="C:plasma membrane"/>
    <property type="evidence" value="ECO:0007669"/>
    <property type="project" value="UniProtKB-SubCell"/>
</dbReference>
<dbReference type="SUPFAM" id="SSF81345">
    <property type="entry name" value="ABC transporter involved in vitamin B12 uptake, BtuC"/>
    <property type="match status" value="1"/>
</dbReference>
<evidence type="ECO:0000256" key="7">
    <source>
        <dbReference type="ARBA" id="ARBA00023136"/>
    </source>
</evidence>
<reference evidence="10" key="1">
    <citation type="submission" date="2020-02" db="EMBL/GenBank/DDBJ databases">
        <title>Streptomyces sp. ASO4wet.</title>
        <authorList>
            <person name="Risdian C."/>
            <person name="Landwehr W."/>
            <person name="Schupp P."/>
            <person name="Wink J."/>
        </authorList>
    </citation>
    <scope>NUCLEOTIDE SEQUENCE [LARGE SCALE GENOMIC DNA]</scope>
    <source>
        <strain evidence="10">ASO4wet</strain>
    </source>
</reference>
<protein>
    <submittedName>
        <fullName evidence="9">Iron ABC transporter permease</fullName>
    </submittedName>
</protein>
<evidence type="ECO:0000256" key="8">
    <source>
        <dbReference type="SAM" id="MobiDB-lite"/>
    </source>
</evidence>
<dbReference type="KEGG" id="sbat:G4Z16_31735"/>
<evidence type="ECO:0000313" key="10">
    <source>
        <dbReference type="Proteomes" id="UP000595046"/>
    </source>
</evidence>
<dbReference type="Gene3D" id="1.10.3470.10">
    <property type="entry name" value="ABC transporter involved in vitamin B12 uptake, BtuC"/>
    <property type="match status" value="1"/>
</dbReference>
<keyword evidence="4" id="KW-1003">Cell membrane</keyword>
<evidence type="ECO:0000256" key="5">
    <source>
        <dbReference type="ARBA" id="ARBA00022692"/>
    </source>
</evidence>
<name>A0A7T1TDW4_9ACTN</name>
<evidence type="ECO:0000256" key="4">
    <source>
        <dbReference type="ARBA" id="ARBA00022475"/>
    </source>
</evidence>
<dbReference type="Pfam" id="PF01032">
    <property type="entry name" value="FecCD"/>
    <property type="match status" value="1"/>
</dbReference>
<keyword evidence="3" id="KW-0813">Transport</keyword>
<dbReference type="Proteomes" id="UP000595046">
    <property type="component" value="Chromosome"/>
</dbReference>
<evidence type="ECO:0000256" key="3">
    <source>
        <dbReference type="ARBA" id="ARBA00022448"/>
    </source>
</evidence>
<proteinExistence type="inferred from homology"/>
<evidence type="ECO:0000256" key="6">
    <source>
        <dbReference type="ARBA" id="ARBA00022989"/>
    </source>
</evidence>
<dbReference type="AlphaFoldDB" id="A0A7T1TDW4"/>
<feature type="region of interest" description="Disordered" evidence="8">
    <location>
        <begin position="1"/>
        <end position="25"/>
    </location>
</feature>
<gene>
    <name evidence="9" type="ORF">G4Z16_31735</name>
</gene>
<keyword evidence="7" id="KW-0472">Membrane</keyword>
<evidence type="ECO:0000256" key="1">
    <source>
        <dbReference type="ARBA" id="ARBA00004651"/>
    </source>
</evidence>
<keyword evidence="5" id="KW-0812">Transmembrane</keyword>
<dbReference type="InterPro" id="IPR037294">
    <property type="entry name" value="ABC_BtuC-like"/>
</dbReference>
<evidence type="ECO:0000256" key="2">
    <source>
        <dbReference type="ARBA" id="ARBA00007935"/>
    </source>
</evidence>
<accession>A0A7T1TDW4</accession>
<evidence type="ECO:0000313" key="9">
    <source>
        <dbReference type="EMBL" id="QPP11163.1"/>
    </source>
</evidence>
<dbReference type="GO" id="GO:0022857">
    <property type="term" value="F:transmembrane transporter activity"/>
    <property type="evidence" value="ECO:0007669"/>
    <property type="project" value="InterPro"/>
</dbReference>
<sequence>MSSSVQLVGQRHRADRPTGLPRTVIGHGEGAALAEPGAIMQAVTRNALADPGILGITRELRSRLRQRSSPWG</sequence>
<comment type="subcellular location">
    <subcellularLocation>
        <location evidence="1">Cell membrane</location>
        <topology evidence="1">Multi-pass membrane protein</topology>
    </subcellularLocation>
</comment>
<keyword evidence="6" id="KW-1133">Transmembrane helix</keyword>
<comment type="similarity">
    <text evidence="2">Belongs to the binding-protein-dependent transport system permease family. FecCD subfamily.</text>
</comment>
<dbReference type="EMBL" id="CP048882">
    <property type="protein sequence ID" value="QPP11163.1"/>
    <property type="molecule type" value="Genomic_DNA"/>
</dbReference>
<dbReference type="InterPro" id="IPR000522">
    <property type="entry name" value="ABC_transptr_permease_BtuC"/>
</dbReference>
<keyword evidence="10" id="KW-1185">Reference proteome</keyword>